<keyword evidence="1" id="KW-0812">Transmembrane</keyword>
<comment type="caution">
    <text evidence="2">The sequence shown here is derived from an EMBL/GenBank/DDBJ whole genome shotgun (WGS) entry which is preliminary data.</text>
</comment>
<accession>A0A3P1XV13</accession>
<organism evidence="2 3">
    <name type="scientific">Tannerella forsythia</name>
    <name type="common">Bacteroides forsythus</name>
    <dbReference type="NCBI Taxonomy" id="28112"/>
    <lineage>
        <taxon>Bacteria</taxon>
        <taxon>Pseudomonadati</taxon>
        <taxon>Bacteroidota</taxon>
        <taxon>Bacteroidia</taxon>
        <taxon>Bacteroidales</taxon>
        <taxon>Tannerellaceae</taxon>
        <taxon>Tannerella</taxon>
    </lineage>
</organism>
<dbReference type="EMBL" id="RQYS01000007">
    <property type="protein sequence ID" value="RRD62684.1"/>
    <property type="molecule type" value="Genomic_DNA"/>
</dbReference>
<dbReference type="Proteomes" id="UP000278609">
    <property type="component" value="Unassembled WGS sequence"/>
</dbReference>
<protein>
    <submittedName>
        <fullName evidence="2">Uncharacterized protein</fullName>
    </submittedName>
</protein>
<sequence length="255" mass="28662">MKQFSKSVKSVYSVFNPEKKEKNAEHAKSVFIRKTNPIFRNTGFTLSAVVVFLLLSSFQQMPSVTSFDEEANIMSEPFAHAQTPAGEEMKLLAEGHGKAFYLRLDAPPGDDDFIGQYTLYVKDLPNGSLTPLFQTSPFGKQGTKLKIKKGDKYVEEGIEAVEEIILLSDSKILINGCPDARNIYSYIYDLTTGKVVFLDVYSGYVKTIEENGRPLIVMATYAYDYDGGGRYGMYVYFDMDGNRVREEKAPEDGDY</sequence>
<evidence type="ECO:0000256" key="1">
    <source>
        <dbReference type="SAM" id="Phobius"/>
    </source>
</evidence>
<reference evidence="2 3" key="1">
    <citation type="submission" date="2018-11" db="EMBL/GenBank/DDBJ databases">
        <title>Genomes From Bacteria Associated with the Canine Oral Cavity: a Test Case for Automated Genome-Based Taxonomic Assignment.</title>
        <authorList>
            <person name="Coil D.A."/>
            <person name="Jospin G."/>
            <person name="Darling A.E."/>
            <person name="Wallis C."/>
            <person name="Davis I.J."/>
            <person name="Harris S."/>
            <person name="Eisen J.A."/>
            <person name="Holcombe L.J."/>
            <person name="O'Flynn C."/>
        </authorList>
    </citation>
    <scope>NUCLEOTIDE SEQUENCE [LARGE SCALE GENOMIC DNA]</scope>
    <source>
        <strain evidence="2 3">OH2617_COT-023</strain>
    </source>
</reference>
<evidence type="ECO:0000313" key="3">
    <source>
        <dbReference type="Proteomes" id="UP000278609"/>
    </source>
</evidence>
<keyword evidence="1" id="KW-1133">Transmembrane helix</keyword>
<name>A0A3P1XV13_TANFO</name>
<keyword evidence="1" id="KW-0472">Membrane</keyword>
<proteinExistence type="predicted"/>
<evidence type="ECO:0000313" key="2">
    <source>
        <dbReference type="EMBL" id="RRD62684.1"/>
    </source>
</evidence>
<gene>
    <name evidence="2" type="ORF">EII40_02435</name>
</gene>
<dbReference type="AlphaFoldDB" id="A0A3P1XV13"/>
<feature type="transmembrane region" description="Helical" evidence="1">
    <location>
        <begin position="38"/>
        <end position="58"/>
    </location>
</feature>
<dbReference type="OrthoDB" id="1091574at2"/>
<dbReference type="RefSeq" id="WP_124750694.1">
    <property type="nucleotide sequence ID" value="NZ_RQYS01000007.1"/>
</dbReference>